<dbReference type="Proteomes" id="UP001589670">
    <property type="component" value="Unassembled WGS sequence"/>
</dbReference>
<gene>
    <name evidence="1" type="ORF">ACFFU4_07295</name>
</gene>
<evidence type="ECO:0000313" key="2">
    <source>
        <dbReference type="Proteomes" id="UP001589670"/>
    </source>
</evidence>
<reference evidence="1 2" key="1">
    <citation type="submission" date="2024-09" db="EMBL/GenBank/DDBJ databases">
        <authorList>
            <person name="Sun Q."/>
            <person name="Mori K."/>
        </authorList>
    </citation>
    <scope>NUCLEOTIDE SEQUENCE [LARGE SCALE GENOMIC DNA]</scope>
    <source>
        <strain evidence="1 2">CECT 9424</strain>
    </source>
</reference>
<proteinExistence type="predicted"/>
<evidence type="ECO:0000313" key="1">
    <source>
        <dbReference type="EMBL" id="MFB9149555.1"/>
    </source>
</evidence>
<dbReference type="EMBL" id="JBHMEC010000011">
    <property type="protein sequence ID" value="MFB9149555.1"/>
    <property type="molecule type" value="Genomic_DNA"/>
</dbReference>
<name>A0ABV5I0T9_9RHOB</name>
<keyword evidence="2" id="KW-1185">Reference proteome</keyword>
<dbReference type="RefSeq" id="WP_377068584.1">
    <property type="nucleotide sequence ID" value="NZ_JBHMEC010000011.1"/>
</dbReference>
<comment type="caution">
    <text evidence="1">The sequence shown here is derived from an EMBL/GenBank/DDBJ whole genome shotgun (WGS) entry which is preliminary data.</text>
</comment>
<accession>A0ABV5I0T9</accession>
<protein>
    <submittedName>
        <fullName evidence="1">Uncharacterized protein</fullName>
    </submittedName>
</protein>
<organism evidence="1 2">
    <name type="scientific">Roseovarius ramblicola</name>
    <dbReference type="NCBI Taxonomy" id="2022336"/>
    <lineage>
        <taxon>Bacteria</taxon>
        <taxon>Pseudomonadati</taxon>
        <taxon>Pseudomonadota</taxon>
        <taxon>Alphaproteobacteria</taxon>
        <taxon>Rhodobacterales</taxon>
        <taxon>Roseobacteraceae</taxon>
        <taxon>Roseovarius</taxon>
    </lineage>
</organism>
<sequence>MTDDKTMTIVHNGPEEVAFKLTLLALVSKGYTPQPIRGASNAPMKELLDIYAECIEAVRYPSDRLRPD</sequence>